<dbReference type="Proteomes" id="UP001596368">
    <property type="component" value="Unassembled WGS sequence"/>
</dbReference>
<evidence type="ECO:0000313" key="4">
    <source>
        <dbReference type="Proteomes" id="UP001596368"/>
    </source>
</evidence>
<reference evidence="3 4" key="1">
    <citation type="journal article" date="2019" name="Int. J. Syst. Evol. Microbiol.">
        <title>The Global Catalogue of Microorganisms (GCM) 10K type strain sequencing project: providing services to taxonomists for standard genome sequencing and annotation.</title>
        <authorList>
            <consortium name="The Broad Institute Genomics Platform"/>
            <consortium name="The Broad Institute Genome Sequencing Center for Infectious Disease"/>
            <person name="Wu L."/>
            <person name="Ma J."/>
        </authorList>
    </citation>
    <scope>NUCLEOTIDE SEQUENCE [LARGE SCALE GENOMIC DNA]</scope>
    <source>
        <strain evidence="3 4">DT92</strain>
    </source>
</reference>
<feature type="compositionally biased region" description="Basic residues" evidence="1">
    <location>
        <begin position="206"/>
        <end position="259"/>
    </location>
</feature>
<feature type="region of interest" description="Disordered" evidence="1">
    <location>
        <begin position="199"/>
        <end position="272"/>
    </location>
</feature>
<feature type="region of interest" description="Disordered" evidence="1">
    <location>
        <begin position="1"/>
        <end position="149"/>
    </location>
</feature>
<accession>A0ABD5XKC6</accession>
<keyword evidence="4" id="KW-1185">Reference proteome</keyword>
<feature type="compositionally biased region" description="Acidic residues" evidence="1">
    <location>
        <begin position="47"/>
        <end position="57"/>
    </location>
</feature>
<comment type="caution">
    <text evidence="3">The sequence shown here is derived from an EMBL/GenBank/DDBJ whole genome shotgun (WGS) entry which is preliminary data.</text>
</comment>
<evidence type="ECO:0000256" key="1">
    <source>
        <dbReference type="SAM" id="MobiDB-lite"/>
    </source>
</evidence>
<dbReference type="InterPro" id="IPR058448">
    <property type="entry name" value="DUF8135"/>
</dbReference>
<dbReference type="AlphaFoldDB" id="A0ABD5XKC6"/>
<protein>
    <recommendedName>
        <fullName evidence="2">DUF8135 domain-containing protein</fullName>
    </recommendedName>
</protein>
<feature type="compositionally biased region" description="Acidic residues" evidence="1">
    <location>
        <begin position="92"/>
        <end position="116"/>
    </location>
</feature>
<organism evidence="3 4">
    <name type="scientific">Halobaculum litoreum</name>
    <dbReference type="NCBI Taxonomy" id="3031998"/>
    <lineage>
        <taxon>Archaea</taxon>
        <taxon>Methanobacteriati</taxon>
        <taxon>Methanobacteriota</taxon>
        <taxon>Stenosarchaea group</taxon>
        <taxon>Halobacteria</taxon>
        <taxon>Halobacteriales</taxon>
        <taxon>Haloferacaceae</taxon>
        <taxon>Halobaculum</taxon>
    </lineage>
</organism>
<feature type="domain" description="DUF8135" evidence="2">
    <location>
        <begin position="151"/>
        <end position="200"/>
    </location>
</feature>
<feature type="compositionally biased region" description="Low complexity" evidence="1">
    <location>
        <begin position="117"/>
        <end position="137"/>
    </location>
</feature>
<feature type="compositionally biased region" description="Basic and acidic residues" evidence="1">
    <location>
        <begin position="78"/>
        <end position="90"/>
    </location>
</feature>
<proteinExistence type="predicted"/>
<dbReference type="Pfam" id="PF26456">
    <property type="entry name" value="DUF8135"/>
    <property type="match status" value="1"/>
</dbReference>
<dbReference type="EMBL" id="JBHSZG010000001">
    <property type="protein sequence ID" value="MFC7135524.1"/>
    <property type="molecule type" value="Genomic_DNA"/>
</dbReference>
<sequence length="272" mass="29809">MVDDTPDTDEEDAGRRAAAPDDDRADGEADAPSVANPFGDDPVVDAGADDDAPDGDAADAAPSADDRASRGDAPFGDLARRVEERRHGPSESESESDPESDPFETVDVGEVDEDDLWASLGEESAAASAASLDAAESVDGAAGEANGRPEHVVDKRAYCQRCPFLSAPPAVACGHEGSTIVEAVDGDRFRVRGCPMVTEEEPELRGRRRRRAGRRGRDRRPARRRRRRRRTHRRGRRRRGRPRRRPRPRRLPRRRRVSHTGRGALPPDHAVL</sequence>
<feature type="compositionally biased region" description="Basic and acidic residues" evidence="1">
    <location>
        <begin position="13"/>
        <end position="22"/>
    </location>
</feature>
<evidence type="ECO:0000259" key="2">
    <source>
        <dbReference type="Pfam" id="PF26456"/>
    </source>
</evidence>
<gene>
    <name evidence="3" type="ORF">ACFQRB_00670</name>
</gene>
<feature type="compositionally biased region" description="Acidic residues" evidence="1">
    <location>
        <begin position="1"/>
        <end position="12"/>
    </location>
</feature>
<evidence type="ECO:0000313" key="3">
    <source>
        <dbReference type="EMBL" id="MFC7135524.1"/>
    </source>
</evidence>
<name>A0ABD5XKC6_9EURY</name>